<protein>
    <submittedName>
        <fullName evidence="2">Uncharacterized protein</fullName>
    </submittedName>
</protein>
<proteinExistence type="predicted"/>
<evidence type="ECO:0000313" key="3">
    <source>
        <dbReference type="Proteomes" id="UP000325579"/>
    </source>
</evidence>
<dbReference type="RefSeq" id="XP_031939696.1">
    <property type="nucleotide sequence ID" value="XM_032079153.1"/>
</dbReference>
<dbReference type="AlphaFoldDB" id="A0A5N7D801"/>
<sequence length="148" mass="17210">MNLGRDFGRFHSRICCRPRRFWLSKAAFSTCILSIQSMQCSCWSRILQRRMDEGNRTEKKKRKEKNKSGIIWNEGRFLREVQPKAKSASAPVPPGSAAKKAKNALVHARPVRRTHNRDRLVGKGSLIEPISVHFPHRNSKRTNSRYRR</sequence>
<evidence type="ECO:0000256" key="1">
    <source>
        <dbReference type="SAM" id="MobiDB-lite"/>
    </source>
</evidence>
<gene>
    <name evidence="2" type="ORF">BDV37DRAFT_160412</name>
</gene>
<accession>A0A5N7D801</accession>
<evidence type="ECO:0000313" key="2">
    <source>
        <dbReference type="EMBL" id="KAE8402377.1"/>
    </source>
</evidence>
<reference evidence="2 3" key="1">
    <citation type="submission" date="2019-04" db="EMBL/GenBank/DDBJ databases">
        <authorList>
            <consortium name="DOE Joint Genome Institute"/>
            <person name="Mondo S."/>
            <person name="Kjaerbolling I."/>
            <person name="Vesth T."/>
            <person name="Frisvad J.C."/>
            <person name="Nybo J.L."/>
            <person name="Theobald S."/>
            <person name="Kildgaard S."/>
            <person name="Isbrandt T."/>
            <person name="Kuo A."/>
            <person name="Sato A."/>
            <person name="Lyhne E.K."/>
            <person name="Kogle M.E."/>
            <person name="Wiebenga A."/>
            <person name="Kun R.S."/>
            <person name="Lubbers R.J."/>
            <person name="Makela M.R."/>
            <person name="Barry K."/>
            <person name="Chovatia M."/>
            <person name="Clum A."/>
            <person name="Daum C."/>
            <person name="Haridas S."/>
            <person name="He G."/>
            <person name="LaButti K."/>
            <person name="Lipzen A."/>
            <person name="Riley R."/>
            <person name="Salamov A."/>
            <person name="Simmons B.A."/>
            <person name="Magnuson J.K."/>
            <person name="Henrissat B."/>
            <person name="Mortensen U.H."/>
            <person name="Larsen T.O."/>
            <person name="Devries R.P."/>
            <person name="Grigoriev I.V."/>
            <person name="Machida M."/>
            <person name="Baker S.E."/>
            <person name="Andersen M.R."/>
            <person name="Cantor M.N."/>
            <person name="Hua S.X."/>
        </authorList>
    </citation>
    <scope>NUCLEOTIDE SEQUENCE [LARGE SCALE GENOMIC DNA]</scope>
    <source>
        <strain evidence="2 3">CBS 119388</strain>
    </source>
</reference>
<dbReference type="GeneID" id="43663844"/>
<dbReference type="EMBL" id="ML736788">
    <property type="protein sequence ID" value="KAE8402377.1"/>
    <property type="molecule type" value="Genomic_DNA"/>
</dbReference>
<feature type="region of interest" description="Disordered" evidence="1">
    <location>
        <begin position="82"/>
        <end position="106"/>
    </location>
</feature>
<organism evidence="2 3">
    <name type="scientific">Aspergillus pseudonomiae</name>
    <dbReference type="NCBI Taxonomy" id="1506151"/>
    <lineage>
        <taxon>Eukaryota</taxon>
        <taxon>Fungi</taxon>
        <taxon>Dikarya</taxon>
        <taxon>Ascomycota</taxon>
        <taxon>Pezizomycotina</taxon>
        <taxon>Eurotiomycetes</taxon>
        <taxon>Eurotiomycetidae</taxon>
        <taxon>Eurotiales</taxon>
        <taxon>Aspergillaceae</taxon>
        <taxon>Aspergillus</taxon>
        <taxon>Aspergillus subgen. Circumdati</taxon>
    </lineage>
</organism>
<keyword evidence="3" id="KW-1185">Reference proteome</keyword>
<dbReference type="Proteomes" id="UP000325579">
    <property type="component" value="Unassembled WGS sequence"/>
</dbReference>
<name>A0A5N7D801_9EURO</name>
<feature type="compositionally biased region" description="Low complexity" evidence="1">
    <location>
        <begin position="84"/>
        <end position="98"/>
    </location>
</feature>